<dbReference type="GO" id="GO:0005737">
    <property type="term" value="C:cytoplasm"/>
    <property type="evidence" value="ECO:0007669"/>
    <property type="project" value="TreeGrafter"/>
</dbReference>
<accession>A0A914D7W6</accession>
<dbReference type="PROSITE" id="PS00478">
    <property type="entry name" value="LIM_DOMAIN_1"/>
    <property type="match status" value="3"/>
</dbReference>
<dbReference type="SUPFAM" id="SSF57716">
    <property type="entry name" value="Glucocorticoid receptor-like (DNA-binding domain)"/>
    <property type="match status" value="2"/>
</dbReference>
<dbReference type="GO" id="GO:0005925">
    <property type="term" value="C:focal adhesion"/>
    <property type="evidence" value="ECO:0007669"/>
    <property type="project" value="TreeGrafter"/>
</dbReference>
<feature type="domain" description="LIM zinc-binding" evidence="5">
    <location>
        <begin position="34"/>
        <end position="95"/>
    </location>
</feature>
<reference evidence="7" key="1">
    <citation type="submission" date="2022-11" db="UniProtKB">
        <authorList>
            <consortium name="WormBaseParasite"/>
        </authorList>
    </citation>
    <scope>IDENTIFICATION</scope>
</reference>
<dbReference type="PROSITE" id="PS50023">
    <property type="entry name" value="LIM_DOMAIN_2"/>
    <property type="match status" value="3"/>
</dbReference>
<evidence type="ECO:0000313" key="6">
    <source>
        <dbReference type="Proteomes" id="UP000887540"/>
    </source>
</evidence>
<evidence type="ECO:0000256" key="3">
    <source>
        <dbReference type="ARBA" id="ARBA00023038"/>
    </source>
</evidence>
<dbReference type="Proteomes" id="UP000887540">
    <property type="component" value="Unplaced"/>
</dbReference>
<dbReference type="PANTHER" id="PTHR24210">
    <property type="entry name" value="LIM DOMAIN-CONTAINING PROTEIN"/>
    <property type="match status" value="1"/>
</dbReference>
<keyword evidence="3 4" id="KW-0440">LIM domain</keyword>
<dbReference type="Pfam" id="PF00412">
    <property type="entry name" value="LIM"/>
    <property type="match status" value="4"/>
</dbReference>
<feature type="domain" description="LIM zinc-binding" evidence="5">
    <location>
        <begin position="154"/>
        <end position="213"/>
    </location>
</feature>
<dbReference type="WBParaSite" id="ACRNAN_scaffold2078.g22674.t1">
    <property type="protein sequence ID" value="ACRNAN_scaffold2078.g22674.t1"/>
    <property type="gene ID" value="ACRNAN_scaffold2078.g22674"/>
</dbReference>
<dbReference type="GO" id="GO:1900026">
    <property type="term" value="P:positive regulation of substrate adhesion-dependent cell spreading"/>
    <property type="evidence" value="ECO:0007669"/>
    <property type="project" value="TreeGrafter"/>
</dbReference>
<organism evidence="6 7">
    <name type="scientific">Acrobeloides nanus</name>
    <dbReference type="NCBI Taxonomy" id="290746"/>
    <lineage>
        <taxon>Eukaryota</taxon>
        <taxon>Metazoa</taxon>
        <taxon>Ecdysozoa</taxon>
        <taxon>Nematoda</taxon>
        <taxon>Chromadorea</taxon>
        <taxon>Rhabditida</taxon>
        <taxon>Tylenchina</taxon>
        <taxon>Cephalobomorpha</taxon>
        <taxon>Cephaloboidea</taxon>
        <taxon>Cephalobidae</taxon>
        <taxon>Acrobeloides</taxon>
    </lineage>
</organism>
<keyword evidence="1 4" id="KW-0479">Metal-binding</keyword>
<dbReference type="InterPro" id="IPR017351">
    <property type="entry name" value="PINCH-1-4-like"/>
</dbReference>
<keyword evidence="2 4" id="KW-0862">Zinc</keyword>
<dbReference type="GO" id="GO:0045216">
    <property type="term" value="P:cell-cell junction organization"/>
    <property type="evidence" value="ECO:0007669"/>
    <property type="project" value="TreeGrafter"/>
</dbReference>
<dbReference type="SMART" id="SM00132">
    <property type="entry name" value="LIM"/>
    <property type="match status" value="5"/>
</dbReference>
<dbReference type="PANTHER" id="PTHR24210:SF7">
    <property type="entry name" value="LIM DOMAIN-CONTAINING PROTEIN PIN-2"/>
    <property type="match status" value="1"/>
</dbReference>
<dbReference type="GO" id="GO:0098609">
    <property type="term" value="P:cell-cell adhesion"/>
    <property type="evidence" value="ECO:0007669"/>
    <property type="project" value="TreeGrafter"/>
</dbReference>
<dbReference type="Gene3D" id="2.10.110.10">
    <property type="entry name" value="Cysteine Rich Protein"/>
    <property type="match status" value="5"/>
</dbReference>
<dbReference type="AlphaFoldDB" id="A0A914D7W6"/>
<evidence type="ECO:0000256" key="1">
    <source>
        <dbReference type="ARBA" id="ARBA00022723"/>
    </source>
</evidence>
<feature type="domain" description="LIM zinc-binding" evidence="5">
    <location>
        <begin position="261"/>
        <end position="332"/>
    </location>
</feature>
<evidence type="ECO:0000259" key="5">
    <source>
        <dbReference type="PROSITE" id="PS50023"/>
    </source>
</evidence>
<sequence length="343" mass="40684">MQLQPLENSQLYVRRQERSRATSVVDEFEDFANTQCEYCGGFFTPGVPYVHVDGLRFHKDCFCCAQCFEPLLDQLFFNFEGRMYCSYDFERNYAPLCQNCKEYILGSVIKTLKGNYHPECLKCDECKEIIHNNLFFQGMDNLCEKCHATRPKYEKCVKCKVDIYPNEILWYREAYWHAFHFQCIKCEKELDSTAKVWKDKLYCLKCFNGIMFACSHCHQVINYLEEQSKIACGRHYHVNHLFCTRCGKNITDEHAEYDNKIFCKDCQKLVKGHQCFVCNEYKDGTIFVLGKNYCGNCYRCAHCDVKIKLKDKIINYDSHPICKKCFKRFPKEAQKRMYETVEK</sequence>
<keyword evidence="6" id="KW-1185">Reference proteome</keyword>
<evidence type="ECO:0000256" key="2">
    <source>
        <dbReference type="ARBA" id="ARBA00022833"/>
    </source>
</evidence>
<dbReference type="GO" id="GO:2001046">
    <property type="term" value="P:positive regulation of integrin-mediated signaling pathway"/>
    <property type="evidence" value="ECO:0007669"/>
    <property type="project" value="TreeGrafter"/>
</dbReference>
<dbReference type="CDD" id="cd08368">
    <property type="entry name" value="LIM"/>
    <property type="match status" value="1"/>
</dbReference>
<proteinExistence type="predicted"/>
<dbReference type="InterPro" id="IPR001781">
    <property type="entry name" value="Znf_LIM"/>
</dbReference>
<evidence type="ECO:0000313" key="7">
    <source>
        <dbReference type="WBParaSite" id="ACRNAN_scaffold2078.g22674.t1"/>
    </source>
</evidence>
<evidence type="ECO:0000256" key="4">
    <source>
        <dbReference type="PROSITE-ProRule" id="PRU00125"/>
    </source>
</evidence>
<dbReference type="GO" id="GO:0046872">
    <property type="term" value="F:metal ion binding"/>
    <property type="evidence" value="ECO:0007669"/>
    <property type="project" value="UniProtKB-KW"/>
</dbReference>
<protein>
    <submittedName>
        <fullName evidence="7">LIM zinc-binding domain-containing protein</fullName>
    </submittedName>
</protein>
<name>A0A914D7W6_9BILA</name>
<dbReference type="GO" id="GO:0005911">
    <property type="term" value="C:cell-cell junction"/>
    <property type="evidence" value="ECO:0007669"/>
    <property type="project" value="TreeGrafter"/>
</dbReference>